<dbReference type="Pfam" id="PF03166">
    <property type="entry name" value="MH2"/>
    <property type="match status" value="1"/>
</dbReference>
<dbReference type="InterPro" id="IPR013019">
    <property type="entry name" value="MAD_homology_MH1"/>
</dbReference>
<dbReference type="SMART" id="SM00523">
    <property type="entry name" value="DWA"/>
    <property type="match status" value="1"/>
</dbReference>
<keyword evidence="5 7" id="KW-0804">Transcription</keyword>
<name>A0A6G1SFV3_9ACAR</name>
<dbReference type="InterPro" id="IPR003619">
    <property type="entry name" value="MAD_homology1_Dwarfin-type"/>
</dbReference>
<dbReference type="GO" id="GO:0070411">
    <property type="term" value="F:I-SMAD binding"/>
    <property type="evidence" value="ECO:0007669"/>
    <property type="project" value="TreeGrafter"/>
</dbReference>
<keyword evidence="6 7" id="KW-0539">Nucleus</keyword>
<feature type="compositionally biased region" description="Polar residues" evidence="8">
    <location>
        <begin position="409"/>
        <end position="439"/>
    </location>
</feature>
<dbReference type="InterPro" id="IPR036578">
    <property type="entry name" value="SMAD_MH1_sf"/>
</dbReference>
<proteinExistence type="inferred from homology"/>
<evidence type="ECO:0000256" key="3">
    <source>
        <dbReference type="ARBA" id="ARBA00022833"/>
    </source>
</evidence>
<dbReference type="Gene3D" id="2.60.200.10">
    <property type="match status" value="1"/>
</dbReference>
<dbReference type="SUPFAM" id="SSF49879">
    <property type="entry name" value="SMAD/FHA domain"/>
    <property type="match status" value="1"/>
</dbReference>
<dbReference type="GO" id="GO:0030154">
    <property type="term" value="P:cell differentiation"/>
    <property type="evidence" value="ECO:0007669"/>
    <property type="project" value="TreeGrafter"/>
</dbReference>
<organism evidence="11">
    <name type="scientific">Aceria tosichella</name>
    <name type="common">wheat curl mite</name>
    <dbReference type="NCBI Taxonomy" id="561515"/>
    <lineage>
        <taxon>Eukaryota</taxon>
        <taxon>Metazoa</taxon>
        <taxon>Ecdysozoa</taxon>
        <taxon>Arthropoda</taxon>
        <taxon>Chelicerata</taxon>
        <taxon>Arachnida</taxon>
        <taxon>Acari</taxon>
        <taxon>Acariformes</taxon>
        <taxon>Trombidiformes</taxon>
        <taxon>Prostigmata</taxon>
        <taxon>Eupodina</taxon>
        <taxon>Eriophyoidea</taxon>
        <taxon>Eriophyidae</taxon>
        <taxon>Eriophyinae</taxon>
        <taxon>Aceriini</taxon>
        <taxon>Aceria</taxon>
    </lineage>
</organism>
<dbReference type="InterPro" id="IPR001132">
    <property type="entry name" value="SMAD_dom_Dwarfin-type"/>
</dbReference>
<dbReference type="GO" id="GO:0005737">
    <property type="term" value="C:cytoplasm"/>
    <property type="evidence" value="ECO:0007669"/>
    <property type="project" value="UniProtKB-SubCell"/>
</dbReference>
<feature type="region of interest" description="Disordered" evidence="8">
    <location>
        <begin position="506"/>
        <end position="559"/>
    </location>
</feature>
<reference evidence="11" key="1">
    <citation type="submission" date="2018-10" db="EMBL/GenBank/DDBJ databases">
        <title>Transcriptome assembly of Aceria tosichella (Wheat curl mite) Type 2.</title>
        <authorList>
            <person name="Scully E.D."/>
            <person name="Geib S.M."/>
            <person name="Palmer N.A."/>
            <person name="Gupta A.K."/>
            <person name="Sarath G."/>
            <person name="Tatineni S."/>
        </authorList>
    </citation>
    <scope>NUCLEOTIDE SEQUENCE</scope>
    <source>
        <strain evidence="11">LincolnNE</strain>
    </source>
</reference>
<dbReference type="InterPro" id="IPR013790">
    <property type="entry name" value="Dwarfin"/>
</dbReference>
<dbReference type="GO" id="GO:0046872">
    <property type="term" value="F:metal ion binding"/>
    <property type="evidence" value="ECO:0007669"/>
    <property type="project" value="UniProtKB-KW"/>
</dbReference>
<keyword evidence="7" id="KW-0963">Cytoplasm</keyword>
<sequence>MQLVELCLNNPNEDKKIREFNKSAVRFLIKELKASPKLLKELERAISEKCSDSKCITIPAKSESRLLVAHRRCRPQVIYCRLWRWPDLQSHHQIKSICPTNRSADGGSGAICINPYHYERNTPKQIDPVLVPCSKIPPDLSSSVEDSGPREERTKSWPAKVSFIQHLQPYLYKQNQPEQAGQSSGMRTTNSAPRRIATGHTMISTDELHVDQIAQLYNGTYTQASDQHLGNSISEINSHIQNDQENSSPGTSQGTGFLCNRLTSIDVTKHDGASEKGDNNGFKPGTHEQTSAIKMQSTLMSPSNSNRLEESKSGSLELMENMFPVIEPLMEDEMMQEQNQTNEQQLMNNSSHAPTDTSEAAGTDLNELGRCSPRTYSSNSGLEYQVQFKLDSDKQDGIEASYQNISSNSIKPHVSSAQPQQSFTASSPTQYLSDSATKSVHQEYQHQIAPQQQFYQPQTPQAQQLPPQQPQQYQQSPFQPIANPQQQQYLQTQANLHTAPYQFQARDQSGRSQGRHYQKQQQPSHMSLLQQSQYQANMSQGGIGPLTSQPKPLTTRADVNRPFRFRAKGFAGRIDQEQTNVCRDPRYNGYAGNPYPCGSQRMSTQVAFSQPGPTQRPDMAISTMANSNLSSQLMCPTSNTSFGSTSTVTAQQASHAQVPNADYPTIFSPQQQYSAQEQTMQLSYPTDSTMSVAEQPSSFECYTGTVTNQGQNAGVDHQMDQTSGIDVQEIPFIDDKYWCSITYHEYDQRIGEKYHSCSPIVSVDGFTQPMCNDRFCIGGISNVNRNQFTEWVRRRIGRGVKLTYVDGDVYVEGISESSVFVSNPLHDIDSQKGAPDDLVVKLSTGCSARVFSTHEFGKLLHAAVSEGFEAVYKLTSKCVIKVSFVKGWGKNYKRQSIYNTPCWVEVQLNGPLQWIDKVLRQMRPPMGCCSTS</sequence>
<dbReference type="GO" id="GO:0050793">
    <property type="term" value="P:regulation of developmental process"/>
    <property type="evidence" value="ECO:0007669"/>
    <property type="project" value="UniProtKB-ARBA"/>
</dbReference>
<dbReference type="PANTHER" id="PTHR13703">
    <property type="entry name" value="SMAD"/>
    <property type="match status" value="1"/>
</dbReference>
<dbReference type="Gene3D" id="3.90.520.10">
    <property type="entry name" value="SMAD MH1 domain"/>
    <property type="match status" value="1"/>
</dbReference>
<dbReference type="SUPFAM" id="SSF56366">
    <property type="entry name" value="SMAD MH1 domain"/>
    <property type="match status" value="1"/>
</dbReference>
<feature type="compositionally biased region" description="Polar residues" evidence="8">
    <location>
        <begin position="519"/>
        <end position="552"/>
    </location>
</feature>
<evidence type="ECO:0000313" key="11">
    <source>
        <dbReference type="EMBL" id="MDE49288.1"/>
    </source>
</evidence>
<dbReference type="GO" id="GO:0000981">
    <property type="term" value="F:DNA-binding transcription factor activity, RNA polymerase II-specific"/>
    <property type="evidence" value="ECO:0007669"/>
    <property type="project" value="TreeGrafter"/>
</dbReference>
<dbReference type="InterPro" id="IPR017855">
    <property type="entry name" value="SMAD-like_dom_sf"/>
</dbReference>
<dbReference type="GO" id="GO:0051239">
    <property type="term" value="P:regulation of multicellular organismal process"/>
    <property type="evidence" value="ECO:0007669"/>
    <property type="project" value="UniProtKB-ARBA"/>
</dbReference>
<gene>
    <name evidence="11" type="primary">Smad3</name>
    <name evidence="11" type="ORF">g.12836</name>
</gene>
<evidence type="ECO:0000259" key="9">
    <source>
        <dbReference type="PROSITE" id="PS51075"/>
    </source>
</evidence>
<dbReference type="InterPro" id="IPR008984">
    <property type="entry name" value="SMAD_FHA_dom_sf"/>
</dbReference>
<evidence type="ECO:0000256" key="6">
    <source>
        <dbReference type="ARBA" id="ARBA00023242"/>
    </source>
</evidence>
<evidence type="ECO:0000256" key="1">
    <source>
        <dbReference type="ARBA" id="ARBA00005545"/>
    </source>
</evidence>
<dbReference type="GO" id="GO:0030509">
    <property type="term" value="P:BMP signaling pathway"/>
    <property type="evidence" value="ECO:0007669"/>
    <property type="project" value="TreeGrafter"/>
</dbReference>
<dbReference type="PROSITE" id="PS51075">
    <property type="entry name" value="MH1"/>
    <property type="match status" value="1"/>
</dbReference>
<keyword evidence="2" id="KW-0479">Metal-binding</keyword>
<keyword evidence="3" id="KW-0862">Zinc</keyword>
<evidence type="ECO:0000256" key="2">
    <source>
        <dbReference type="ARBA" id="ARBA00022723"/>
    </source>
</evidence>
<dbReference type="AlphaFoldDB" id="A0A6G1SFV3"/>
<feature type="region of interest" description="Disordered" evidence="8">
    <location>
        <begin position="335"/>
        <end position="377"/>
    </location>
</feature>
<feature type="compositionally biased region" description="Low complexity" evidence="8">
    <location>
        <begin position="336"/>
        <end position="349"/>
    </location>
</feature>
<evidence type="ECO:0000256" key="4">
    <source>
        <dbReference type="ARBA" id="ARBA00023015"/>
    </source>
</evidence>
<dbReference type="GO" id="GO:0009653">
    <property type="term" value="P:anatomical structure morphogenesis"/>
    <property type="evidence" value="ECO:0007669"/>
    <property type="project" value="TreeGrafter"/>
</dbReference>
<dbReference type="PROSITE" id="PS51076">
    <property type="entry name" value="MH2"/>
    <property type="match status" value="1"/>
</dbReference>
<evidence type="ECO:0000256" key="7">
    <source>
        <dbReference type="RuleBase" id="RU361195"/>
    </source>
</evidence>
<feature type="domain" description="MH2" evidence="10">
    <location>
        <begin position="738"/>
        <end position="932"/>
    </location>
</feature>
<dbReference type="GO" id="GO:0060395">
    <property type="term" value="P:SMAD protein signal transduction"/>
    <property type="evidence" value="ECO:0007669"/>
    <property type="project" value="TreeGrafter"/>
</dbReference>
<dbReference type="GO" id="GO:0071144">
    <property type="term" value="C:heteromeric SMAD protein complex"/>
    <property type="evidence" value="ECO:0007669"/>
    <property type="project" value="TreeGrafter"/>
</dbReference>
<evidence type="ECO:0000259" key="10">
    <source>
        <dbReference type="PROSITE" id="PS51076"/>
    </source>
</evidence>
<comment type="similarity">
    <text evidence="1 7">Belongs to the dwarfin/SMAD family.</text>
</comment>
<comment type="subcellular location">
    <subcellularLocation>
        <location evidence="7">Cytoplasm</location>
    </subcellularLocation>
    <subcellularLocation>
        <location evidence="7">Nucleus</location>
    </subcellularLocation>
</comment>
<dbReference type="EMBL" id="GGYP01004517">
    <property type="protein sequence ID" value="MDE49288.1"/>
    <property type="molecule type" value="Transcribed_RNA"/>
</dbReference>
<feature type="region of interest" description="Disordered" evidence="8">
    <location>
        <begin position="409"/>
        <end position="476"/>
    </location>
</feature>
<feature type="compositionally biased region" description="Low complexity" evidence="8">
    <location>
        <begin position="445"/>
        <end position="476"/>
    </location>
</feature>
<dbReference type="Pfam" id="PF03165">
    <property type="entry name" value="MH1"/>
    <property type="match status" value="1"/>
</dbReference>
<keyword evidence="4 7" id="KW-0805">Transcription regulation</keyword>
<evidence type="ECO:0000256" key="8">
    <source>
        <dbReference type="SAM" id="MobiDB-lite"/>
    </source>
</evidence>
<feature type="compositionally biased region" description="Polar residues" evidence="8">
    <location>
        <begin position="350"/>
        <end position="360"/>
    </location>
</feature>
<evidence type="ECO:0000256" key="5">
    <source>
        <dbReference type="ARBA" id="ARBA00023163"/>
    </source>
</evidence>
<accession>A0A6G1SFV3</accession>
<feature type="domain" description="MH1" evidence="9">
    <location>
        <begin position="2"/>
        <end position="127"/>
    </location>
</feature>
<dbReference type="SMART" id="SM00524">
    <property type="entry name" value="DWB"/>
    <property type="match status" value="1"/>
</dbReference>
<dbReference type="GO" id="GO:0000978">
    <property type="term" value="F:RNA polymerase II cis-regulatory region sequence-specific DNA binding"/>
    <property type="evidence" value="ECO:0007669"/>
    <property type="project" value="TreeGrafter"/>
</dbReference>
<protein>
    <recommendedName>
        <fullName evidence="7">Mothers against decapentaplegic homolog</fullName>
        <shortName evidence="7">MAD homolog</shortName>
        <shortName evidence="7">Mothers against DPP homolog</shortName>
    </recommendedName>
    <alternativeName>
        <fullName evidence="7">SMAD family member</fullName>
    </alternativeName>
</protein>
<dbReference type="GO" id="GO:0009791">
    <property type="term" value="P:post-embryonic development"/>
    <property type="evidence" value="ECO:0007669"/>
    <property type="project" value="UniProtKB-ARBA"/>
</dbReference>